<reference evidence="8" key="1">
    <citation type="submission" date="2025-08" db="UniProtKB">
        <authorList>
            <consortium name="RefSeq"/>
        </authorList>
    </citation>
    <scope>IDENTIFICATION</scope>
    <source>
        <tissue evidence="8">Whole body</tissue>
    </source>
</reference>
<dbReference type="GO" id="GO:0008270">
    <property type="term" value="F:zinc ion binding"/>
    <property type="evidence" value="ECO:0007669"/>
    <property type="project" value="UniProtKB-KW"/>
</dbReference>
<evidence type="ECO:0000313" key="8">
    <source>
        <dbReference type="RefSeq" id="XP_026492378.1"/>
    </source>
</evidence>
<feature type="domain" description="C2H2-type" evidence="6">
    <location>
        <begin position="299"/>
        <end position="326"/>
    </location>
</feature>
<feature type="domain" description="C2H2-type" evidence="6">
    <location>
        <begin position="384"/>
        <end position="407"/>
    </location>
</feature>
<dbReference type="GO" id="GO:0000977">
    <property type="term" value="F:RNA polymerase II transcription regulatory region sequence-specific DNA binding"/>
    <property type="evidence" value="ECO:0007669"/>
    <property type="project" value="TreeGrafter"/>
</dbReference>
<evidence type="ECO:0000256" key="1">
    <source>
        <dbReference type="ARBA" id="ARBA00022723"/>
    </source>
</evidence>
<dbReference type="SMART" id="SM00355">
    <property type="entry name" value="ZnF_C2H2"/>
    <property type="match status" value="6"/>
</dbReference>
<dbReference type="Pfam" id="PF00096">
    <property type="entry name" value="zf-C2H2"/>
    <property type="match status" value="3"/>
</dbReference>
<organism evidence="7 8">
    <name type="scientific">Vanessa tameamea</name>
    <name type="common">Kamehameha butterfly</name>
    <dbReference type="NCBI Taxonomy" id="334116"/>
    <lineage>
        <taxon>Eukaryota</taxon>
        <taxon>Metazoa</taxon>
        <taxon>Ecdysozoa</taxon>
        <taxon>Arthropoda</taxon>
        <taxon>Hexapoda</taxon>
        <taxon>Insecta</taxon>
        <taxon>Pterygota</taxon>
        <taxon>Neoptera</taxon>
        <taxon>Endopterygota</taxon>
        <taxon>Lepidoptera</taxon>
        <taxon>Glossata</taxon>
        <taxon>Ditrysia</taxon>
        <taxon>Papilionoidea</taxon>
        <taxon>Nymphalidae</taxon>
        <taxon>Nymphalinae</taxon>
        <taxon>Vanessa</taxon>
    </lineage>
</organism>
<evidence type="ECO:0000259" key="6">
    <source>
        <dbReference type="PROSITE" id="PS50157"/>
    </source>
</evidence>
<keyword evidence="4" id="KW-0862">Zinc</keyword>
<keyword evidence="3 5" id="KW-0863">Zinc-finger</keyword>
<dbReference type="Proteomes" id="UP001652626">
    <property type="component" value="Chromosome 13"/>
</dbReference>
<evidence type="ECO:0000256" key="2">
    <source>
        <dbReference type="ARBA" id="ARBA00022737"/>
    </source>
</evidence>
<evidence type="ECO:0000256" key="4">
    <source>
        <dbReference type="ARBA" id="ARBA00022833"/>
    </source>
</evidence>
<dbReference type="GO" id="GO:0005634">
    <property type="term" value="C:nucleus"/>
    <property type="evidence" value="ECO:0007669"/>
    <property type="project" value="TreeGrafter"/>
</dbReference>
<dbReference type="InterPro" id="IPR036236">
    <property type="entry name" value="Znf_C2H2_sf"/>
</dbReference>
<feature type="domain" description="C2H2-type" evidence="6">
    <location>
        <begin position="271"/>
        <end position="298"/>
    </location>
</feature>
<keyword evidence="7" id="KW-1185">Reference proteome</keyword>
<dbReference type="GO" id="GO:0000981">
    <property type="term" value="F:DNA-binding transcription factor activity, RNA polymerase II-specific"/>
    <property type="evidence" value="ECO:0007669"/>
    <property type="project" value="TreeGrafter"/>
</dbReference>
<proteinExistence type="predicted"/>
<feature type="domain" description="C2H2-type" evidence="6">
    <location>
        <begin position="354"/>
        <end position="382"/>
    </location>
</feature>
<dbReference type="PROSITE" id="PS50157">
    <property type="entry name" value="ZINC_FINGER_C2H2_2"/>
    <property type="match status" value="5"/>
</dbReference>
<dbReference type="GeneID" id="113398031"/>
<gene>
    <name evidence="8" type="primary">LOC113398031</name>
</gene>
<evidence type="ECO:0000313" key="7">
    <source>
        <dbReference type="Proteomes" id="UP001652626"/>
    </source>
</evidence>
<accession>A0A8B8I5K9</accession>
<feature type="domain" description="C2H2-type" evidence="6">
    <location>
        <begin position="326"/>
        <end position="353"/>
    </location>
</feature>
<evidence type="ECO:0000256" key="5">
    <source>
        <dbReference type="PROSITE-ProRule" id="PRU00042"/>
    </source>
</evidence>
<dbReference type="PANTHER" id="PTHR24379:SF127">
    <property type="entry name" value="BLOODY FINGERS-RELATED"/>
    <property type="match status" value="1"/>
</dbReference>
<dbReference type="Gene3D" id="3.30.160.60">
    <property type="entry name" value="Classic Zinc Finger"/>
    <property type="match status" value="3"/>
</dbReference>
<dbReference type="Pfam" id="PF13894">
    <property type="entry name" value="zf-C2H2_4"/>
    <property type="match status" value="1"/>
</dbReference>
<dbReference type="PANTHER" id="PTHR24379">
    <property type="entry name" value="KRAB AND ZINC FINGER DOMAIN-CONTAINING"/>
    <property type="match status" value="1"/>
</dbReference>
<protein>
    <submittedName>
        <fullName evidence="8">Zinc finger and SCAN domain-containing protein 12-like isoform X1</fullName>
    </submittedName>
</protein>
<dbReference type="SUPFAM" id="SSF57667">
    <property type="entry name" value="beta-beta-alpha zinc fingers"/>
    <property type="match status" value="3"/>
</dbReference>
<dbReference type="RefSeq" id="XP_026492378.1">
    <property type="nucleotide sequence ID" value="XM_026636593.2"/>
</dbReference>
<evidence type="ECO:0000256" key="3">
    <source>
        <dbReference type="ARBA" id="ARBA00022771"/>
    </source>
</evidence>
<dbReference type="FunFam" id="3.30.160.60:FF:000446">
    <property type="entry name" value="Zinc finger protein"/>
    <property type="match status" value="1"/>
</dbReference>
<dbReference type="PROSITE" id="PS00028">
    <property type="entry name" value="ZINC_FINGER_C2H2_1"/>
    <property type="match status" value="5"/>
</dbReference>
<dbReference type="InterPro" id="IPR013087">
    <property type="entry name" value="Znf_C2H2_type"/>
</dbReference>
<keyword evidence="2" id="KW-0677">Repeat</keyword>
<sequence length="456" mass="52888">MIIMEGDEDMFIVIVGDKNEDTFPAPLQIKQENLDESEIVQVIDELFKNADEVNDSTEFEISIVKDEPLESLNEDVNEINYCEYEDDGVCDDEYIPDYIEESLDDSSDYMSDESENKVHVRSNGHRTKMLKPSERMSYVKELRKQYPELREDPYLLTKCLVEIMKGTKPPPPPQDYFIMNGIMLECIQCGHHSESIPAASRHYQEKHGERYLICYACGVNFRSTTNLYKHEKRCDSPDAAIVLRARALTLGRKGRSRPYLPDFTDEEPKKFECSECSASFSSKYTLRAHELLHRGERPHRCGLCAAAYTSRTALSRHMKKHGSEQFICDYCSRSFKVKAALVAHLDTHRPQKRFGCSECPKRYSQKAALELHVRREHRRLPPPCACKLCPKRYPRMSLLKEHMKKVHGMLIMTRKMFFKKLPTLSSTQINQAKLVFKDEVDDQKYIMSSFKNTVSM</sequence>
<dbReference type="AlphaFoldDB" id="A0A8B8I5K9"/>
<dbReference type="OMA" id="KHEKRCI"/>
<keyword evidence="1" id="KW-0479">Metal-binding</keyword>
<dbReference type="OrthoDB" id="10072016at2759"/>
<name>A0A8B8I5K9_VANTA</name>